<keyword evidence="1" id="KW-0812">Transmembrane</keyword>
<keyword evidence="1" id="KW-1133">Transmembrane helix</keyword>
<protein>
    <submittedName>
        <fullName evidence="2">Uncharacterized protein</fullName>
    </submittedName>
</protein>
<dbReference type="AlphaFoldDB" id="A0A1B0AIH9"/>
<evidence type="ECO:0000313" key="2">
    <source>
        <dbReference type="EnsemblMetazoa" id="GPAI046828-PA"/>
    </source>
</evidence>
<proteinExistence type="predicted"/>
<accession>A0A1B0AIH9</accession>
<feature type="transmembrane region" description="Helical" evidence="1">
    <location>
        <begin position="86"/>
        <end position="112"/>
    </location>
</feature>
<organism evidence="2 3">
    <name type="scientific">Glossina pallidipes</name>
    <name type="common">Tsetse fly</name>
    <dbReference type="NCBI Taxonomy" id="7398"/>
    <lineage>
        <taxon>Eukaryota</taxon>
        <taxon>Metazoa</taxon>
        <taxon>Ecdysozoa</taxon>
        <taxon>Arthropoda</taxon>
        <taxon>Hexapoda</taxon>
        <taxon>Insecta</taxon>
        <taxon>Pterygota</taxon>
        <taxon>Neoptera</taxon>
        <taxon>Endopterygota</taxon>
        <taxon>Diptera</taxon>
        <taxon>Brachycera</taxon>
        <taxon>Muscomorpha</taxon>
        <taxon>Hippoboscoidea</taxon>
        <taxon>Glossinidae</taxon>
        <taxon>Glossina</taxon>
    </lineage>
</organism>
<dbReference type="VEuPathDB" id="VectorBase:GPAI046828"/>
<name>A0A1B0AIH9_GLOPL</name>
<sequence>MMRYLVWLEDNIHFTYILDFVCRNYNNKVVFIITISSNCNNDNHNNDYNDDDDDDDDDDDNYIIIFSFKIMAPRPLDLLCNPSFRVLMALSVNSAMVGSSAFVVIVAFSFAICGIGDSLPDCISLICDIVDVAEDIEFVRFGACTIIVEPLGIASTFEFL</sequence>
<evidence type="ECO:0000313" key="3">
    <source>
        <dbReference type="Proteomes" id="UP000092445"/>
    </source>
</evidence>
<keyword evidence="3" id="KW-1185">Reference proteome</keyword>
<dbReference type="Proteomes" id="UP000092445">
    <property type="component" value="Unassembled WGS sequence"/>
</dbReference>
<evidence type="ECO:0000256" key="1">
    <source>
        <dbReference type="SAM" id="Phobius"/>
    </source>
</evidence>
<dbReference type="EnsemblMetazoa" id="GPAI046828-RA">
    <property type="protein sequence ID" value="GPAI046828-PA"/>
    <property type="gene ID" value="GPAI046828"/>
</dbReference>
<reference evidence="3" key="1">
    <citation type="submission" date="2014-03" db="EMBL/GenBank/DDBJ databases">
        <authorList>
            <person name="Aksoy S."/>
            <person name="Warren W."/>
            <person name="Wilson R.K."/>
        </authorList>
    </citation>
    <scope>NUCLEOTIDE SEQUENCE [LARGE SCALE GENOMIC DNA]</scope>
    <source>
        <strain evidence="3">IAEA</strain>
    </source>
</reference>
<reference evidence="2" key="2">
    <citation type="submission" date="2020-05" db="UniProtKB">
        <authorList>
            <consortium name="EnsemblMetazoa"/>
        </authorList>
    </citation>
    <scope>IDENTIFICATION</scope>
    <source>
        <strain evidence="2">IAEA</strain>
    </source>
</reference>
<keyword evidence="1" id="KW-0472">Membrane</keyword>